<dbReference type="Pfam" id="PF24105">
    <property type="entry name" value="Beta-prop_CAF1B_HIR1"/>
    <property type="match status" value="1"/>
</dbReference>
<feature type="repeat" description="WD" evidence="9">
    <location>
        <begin position="126"/>
        <end position="160"/>
    </location>
</feature>
<evidence type="ECO:0000259" key="13">
    <source>
        <dbReference type="Pfam" id="PF24105"/>
    </source>
</evidence>
<dbReference type="InterPro" id="IPR001680">
    <property type="entry name" value="WD40_rpt"/>
</dbReference>
<dbReference type="SMART" id="SM00320">
    <property type="entry name" value="WD40"/>
    <property type="match status" value="6"/>
</dbReference>
<feature type="compositionally biased region" description="Pro residues" evidence="11">
    <location>
        <begin position="481"/>
        <end position="492"/>
    </location>
</feature>
<dbReference type="GO" id="GO:0005634">
    <property type="term" value="C:nucleus"/>
    <property type="evidence" value="ECO:0007669"/>
    <property type="project" value="UniProtKB-SubCell"/>
</dbReference>
<dbReference type="Proteomes" id="UP001515480">
    <property type="component" value="Unassembled WGS sequence"/>
</dbReference>
<dbReference type="PANTHER" id="PTHR13831:SF0">
    <property type="entry name" value="PROTEIN HIRA"/>
    <property type="match status" value="1"/>
</dbReference>
<dbReference type="SUPFAM" id="SSF50978">
    <property type="entry name" value="WD40 repeat-like"/>
    <property type="match status" value="1"/>
</dbReference>
<protein>
    <recommendedName>
        <fullName evidence="10">Protein HIRA</fullName>
    </recommendedName>
</protein>
<keyword evidence="15" id="KW-1185">Reference proteome</keyword>
<evidence type="ECO:0000256" key="2">
    <source>
        <dbReference type="ARBA" id="ARBA00007306"/>
    </source>
</evidence>
<evidence type="ECO:0000256" key="4">
    <source>
        <dbReference type="ARBA" id="ARBA00022737"/>
    </source>
</evidence>
<comment type="caution">
    <text evidence="14">The sequence shown here is derived from an EMBL/GenBank/DDBJ whole genome shotgun (WGS) entry which is preliminary data.</text>
</comment>
<dbReference type="PANTHER" id="PTHR13831">
    <property type="entry name" value="MEMBER OF THE HIR1 FAMILY OF WD-REPEAT PROTEINS"/>
    <property type="match status" value="1"/>
</dbReference>
<dbReference type="PROSITE" id="PS50294">
    <property type="entry name" value="WD_REPEATS_REGION"/>
    <property type="match status" value="4"/>
</dbReference>
<evidence type="ECO:0000256" key="7">
    <source>
        <dbReference type="ARBA" id="ARBA00023163"/>
    </source>
</evidence>
<dbReference type="InterPro" id="IPR015943">
    <property type="entry name" value="WD40/YVTN_repeat-like_dom_sf"/>
</dbReference>
<keyword evidence="10" id="KW-0678">Repressor</keyword>
<dbReference type="Pfam" id="PF07569">
    <property type="entry name" value="Hira"/>
    <property type="match status" value="1"/>
</dbReference>
<dbReference type="InterPro" id="IPR031120">
    <property type="entry name" value="HIR1-like"/>
</dbReference>
<keyword evidence="6 10" id="KW-0805">Transcription regulation</keyword>
<keyword evidence="4 10" id="KW-0677">Repeat</keyword>
<dbReference type="AlphaFoldDB" id="A0AB34IJM0"/>
<evidence type="ECO:0000313" key="14">
    <source>
        <dbReference type="EMBL" id="KAL1500118.1"/>
    </source>
</evidence>
<evidence type="ECO:0000256" key="10">
    <source>
        <dbReference type="RuleBase" id="RU364014"/>
    </source>
</evidence>
<comment type="function">
    <text evidence="10">Required for replication-independent chromatin assembly and for the periodic repression of histone gene transcription during the cell cycle.</text>
</comment>
<feature type="compositionally biased region" description="Pro residues" evidence="11">
    <location>
        <begin position="523"/>
        <end position="533"/>
    </location>
</feature>
<name>A0AB34IJM0_PRYPA</name>
<dbReference type="CDD" id="cd00200">
    <property type="entry name" value="WD40"/>
    <property type="match status" value="1"/>
</dbReference>
<evidence type="ECO:0000256" key="9">
    <source>
        <dbReference type="PROSITE-ProRule" id="PRU00221"/>
    </source>
</evidence>
<evidence type="ECO:0000256" key="6">
    <source>
        <dbReference type="ARBA" id="ARBA00023015"/>
    </source>
</evidence>
<feature type="compositionally biased region" description="Low complexity" evidence="11">
    <location>
        <begin position="427"/>
        <end position="442"/>
    </location>
</feature>
<feature type="compositionally biased region" description="Low complexity" evidence="11">
    <location>
        <begin position="493"/>
        <end position="522"/>
    </location>
</feature>
<keyword evidence="3 9" id="KW-0853">WD repeat</keyword>
<accession>A0AB34IJM0</accession>
<dbReference type="GO" id="GO:0006351">
    <property type="term" value="P:DNA-templated transcription"/>
    <property type="evidence" value="ECO:0007669"/>
    <property type="project" value="InterPro"/>
</dbReference>
<feature type="domain" description="Protein HIRA-like C-terminal" evidence="12">
    <location>
        <begin position="678"/>
        <end position="883"/>
    </location>
</feature>
<evidence type="ECO:0000313" key="15">
    <source>
        <dbReference type="Proteomes" id="UP001515480"/>
    </source>
</evidence>
<evidence type="ECO:0000256" key="11">
    <source>
        <dbReference type="SAM" id="MobiDB-lite"/>
    </source>
</evidence>
<sequence length="944" mass="99733">MVNLEKPSWVSHSGKAILSVDVHPDGKRFATAGEDHLVKLWSLLPVLSEDLERDEHVPRLLATLQAHEGDVNCARWSPCGTFLASGSADQMLMLWQQAASDAFGTAMPFGSDQPANLEKWRCAQTLLGHTSDVIDVAWSPDSRSVASVSVDNSVRIWQLSGAAGAAGGPQAVQHRVLQGHCSWVKGVAWDPIGRYVASHGDDKSVAVWKVRDWSEAARVTTPFERSSNKTLFRRLCWSPDGQFLCCPHAYKSPANIAVVLRRPRDENAWEQECDLVGHNAPVVCCAFSPATYSSLPAKDKERSAKSYFCCALGGQDCHVSIWLTSKAKSLIVVRDFFKNDVLDLAWCPDGYHLLACSLDGTLGCISLSASELGEQLSASEESARRRSLYGDTALSAHSHAAGLLESPAMLRLEAQAATSASEQNKTAAVAAHAPPSSASIRAAPTELTASVVASLQKETKTKDGKRRISPVALHTPLSSTLPPPPAAAPPSAPAADAPSTSAPSPTSRLSPRAAAPSAIPPAAAAPPAAPPAAAPKRAKLASTKQTCLPFAPAEPPPPPASRPSAAAAPHSAFAPAPPKDATAVRLLSAAPFSSSDELAGHANDCRAPLVLEAIPHRPAAVGPGGGGAHAGCTLRCSRGGELVWSSALTSAVVLLAGNEAFSAAGCHDGTLHVFTPAGRRAIPALRLSGSLSALHADAEQSLLWYAALPIGSDGEVRVWVDLPHRPKCKLQCNAAALSALGERLLHASLLPGGTPLLTLTSGVYCYQQELAAWACLSDASFKGSDYHTTLPVPPRAFPNRALASIQQAHGAARTEHPGETALDLASLPPERQYLLTRGHLEHQMASAIVVGSAAEYGDWTRLYAAALARHAAEHQVRELCDELLGPLPGAMDRAGEVEVEWEPEVMPGVSKRKLLREVVLPTLSTNRALQRLISEYVEMLSSLE</sequence>
<dbReference type="GO" id="GO:0000417">
    <property type="term" value="C:HIR complex"/>
    <property type="evidence" value="ECO:0007669"/>
    <property type="project" value="TreeGrafter"/>
</dbReference>
<dbReference type="GO" id="GO:0006338">
    <property type="term" value="P:chromatin remodeling"/>
    <property type="evidence" value="ECO:0007669"/>
    <property type="project" value="InterPro"/>
</dbReference>
<comment type="similarity">
    <text evidence="2 10">Belongs to the WD repeat HIR1 family.</text>
</comment>
<keyword evidence="5 10" id="KW-0156">Chromatin regulator</keyword>
<feature type="compositionally biased region" description="Pro residues" evidence="11">
    <location>
        <begin position="552"/>
        <end position="561"/>
    </location>
</feature>
<reference evidence="14 15" key="1">
    <citation type="journal article" date="2024" name="Science">
        <title>Giant polyketide synthase enzymes in the biosynthesis of giant marine polyether toxins.</title>
        <authorList>
            <person name="Fallon T.R."/>
            <person name="Shende V.V."/>
            <person name="Wierzbicki I.H."/>
            <person name="Pendleton A.L."/>
            <person name="Watervoot N.F."/>
            <person name="Auber R.P."/>
            <person name="Gonzalez D.J."/>
            <person name="Wisecaver J.H."/>
            <person name="Moore B.S."/>
        </authorList>
    </citation>
    <scope>NUCLEOTIDE SEQUENCE [LARGE SCALE GENOMIC DNA]</scope>
    <source>
        <strain evidence="14 15">12B1</strain>
    </source>
</reference>
<feature type="region of interest" description="Disordered" evidence="11">
    <location>
        <begin position="423"/>
        <end position="442"/>
    </location>
</feature>
<dbReference type="PROSITE" id="PS50082">
    <property type="entry name" value="WD_REPEATS_2"/>
    <property type="match status" value="4"/>
</dbReference>
<evidence type="ECO:0000256" key="8">
    <source>
        <dbReference type="ARBA" id="ARBA00023242"/>
    </source>
</evidence>
<feature type="repeat" description="WD" evidence="9">
    <location>
        <begin position="10"/>
        <end position="43"/>
    </location>
</feature>
<evidence type="ECO:0000256" key="5">
    <source>
        <dbReference type="ARBA" id="ARBA00022853"/>
    </source>
</evidence>
<gene>
    <name evidence="14" type="ORF">AB1Y20_012791</name>
</gene>
<dbReference type="GO" id="GO:0000785">
    <property type="term" value="C:chromatin"/>
    <property type="evidence" value="ECO:0007669"/>
    <property type="project" value="TreeGrafter"/>
</dbReference>
<comment type="subcellular location">
    <subcellularLocation>
        <location evidence="1 10">Nucleus</location>
    </subcellularLocation>
</comment>
<feature type="repeat" description="WD" evidence="9">
    <location>
        <begin position="177"/>
        <end position="218"/>
    </location>
</feature>
<organism evidence="14 15">
    <name type="scientific">Prymnesium parvum</name>
    <name type="common">Toxic golden alga</name>
    <dbReference type="NCBI Taxonomy" id="97485"/>
    <lineage>
        <taxon>Eukaryota</taxon>
        <taxon>Haptista</taxon>
        <taxon>Haptophyta</taxon>
        <taxon>Prymnesiophyceae</taxon>
        <taxon>Prymnesiales</taxon>
        <taxon>Prymnesiaceae</taxon>
        <taxon>Prymnesium</taxon>
    </lineage>
</organism>
<evidence type="ECO:0000256" key="1">
    <source>
        <dbReference type="ARBA" id="ARBA00004123"/>
    </source>
</evidence>
<keyword evidence="8 10" id="KW-0539">Nucleus</keyword>
<dbReference type="GO" id="GO:0031491">
    <property type="term" value="F:nucleosome binding"/>
    <property type="evidence" value="ECO:0007669"/>
    <property type="project" value="TreeGrafter"/>
</dbReference>
<feature type="repeat" description="WD" evidence="9">
    <location>
        <begin position="64"/>
        <end position="96"/>
    </location>
</feature>
<dbReference type="InterPro" id="IPR011494">
    <property type="entry name" value="HIRA-like_C"/>
</dbReference>
<dbReference type="EMBL" id="JBGBPQ010000024">
    <property type="protein sequence ID" value="KAL1500118.1"/>
    <property type="molecule type" value="Genomic_DNA"/>
</dbReference>
<proteinExistence type="inferred from homology"/>
<feature type="region of interest" description="Disordered" evidence="11">
    <location>
        <begin position="474"/>
        <end position="577"/>
    </location>
</feature>
<dbReference type="Gene3D" id="2.130.10.10">
    <property type="entry name" value="YVTN repeat-like/Quinoprotein amine dehydrogenase"/>
    <property type="match status" value="3"/>
</dbReference>
<keyword evidence="7 10" id="KW-0804">Transcription</keyword>
<dbReference type="InterPro" id="IPR036322">
    <property type="entry name" value="WD40_repeat_dom_sf"/>
</dbReference>
<feature type="domain" description="CAF1B/HIR1 beta-propeller" evidence="13">
    <location>
        <begin position="11"/>
        <end position="372"/>
    </location>
</feature>
<dbReference type="InterPro" id="IPR055410">
    <property type="entry name" value="Beta-prop_CAF1B_HIR1"/>
</dbReference>
<evidence type="ECO:0000259" key="12">
    <source>
        <dbReference type="Pfam" id="PF07569"/>
    </source>
</evidence>
<feature type="compositionally biased region" description="Low complexity" evidence="11">
    <location>
        <begin position="562"/>
        <end position="574"/>
    </location>
</feature>
<evidence type="ECO:0000256" key="3">
    <source>
        <dbReference type="ARBA" id="ARBA00022574"/>
    </source>
</evidence>
<dbReference type="GO" id="GO:0006355">
    <property type="term" value="P:regulation of DNA-templated transcription"/>
    <property type="evidence" value="ECO:0007669"/>
    <property type="project" value="InterPro"/>
</dbReference>